<dbReference type="GO" id="GO:0034497">
    <property type="term" value="P:protein localization to phagophore assembly site"/>
    <property type="evidence" value="ECO:0007669"/>
    <property type="project" value="TreeGrafter"/>
</dbReference>
<gene>
    <name evidence="5" type="ORF">ANCCAN_12335</name>
</gene>
<evidence type="ECO:0000256" key="3">
    <source>
        <dbReference type="ARBA" id="ARBA00023006"/>
    </source>
</evidence>
<evidence type="ECO:0000256" key="4">
    <source>
        <dbReference type="SAM" id="MobiDB-lite"/>
    </source>
</evidence>
<dbReference type="PANTHER" id="PTHR13430:SF4">
    <property type="entry name" value="AUTOPHAGY-RELATED PROTEIN 13"/>
    <property type="match status" value="1"/>
</dbReference>
<comment type="similarity">
    <text evidence="2">Belongs to the ATG13 family. Metazoan subfamily.</text>
</comment>
<name>A0A368GFA7_ANCCA</name>
<evidence type="ECO:0000313" key="6">
    <source>
        <dbReference type="Proteomes" id="UP000252519"/>
    </source>
</evidence>
<dbReference type="GO" id="GO:0005829">
    <property type="term" value="C:cytosol"/>
    <property type="evidence" value="ECO:0007669"/>
    <property type="project" value="TreeGrafter"/>
</dbReference>
<dbReference type="EMBL" id="JOJR01000224">
    <property type="protein sequence ID" value="RCN41730.1"/>
    <property type="molecule type" value="Genomic_DNA"/>
</dbReference>
<evidence type="ECO:0000256" key="1">
    <source>
        <dbReference type="ARBA" id="ARBA00004329"/>
    </source>
</evidence>
<dbReference type="GO" id="GO:0000423">
    <property type="term" value="P:mitophagy"/>
    <property type="evidence" value="ECO:0007669"/>
    <property type="project" value="TreeGrafter"/>
</dbReference>
<sequence>MLYTCDGEVLPMETWTFSVDEEDQQLTWANDIKSQLYLQLSVMLRSAMVAARMTPLHRYYVKKQSCDTFVILYKLGEGASELDLGSEAKRIDLGRFPTPVGAFKLEVAYRTQMAKERALSPREGHESPNQMSIIMATPSDAGTAIGSPAPSSYCELMSEFSTSPASLPATSPPDTTNPNLKTATTTRYDFAIYGSFSQLPSCERANPIAGLDQSRLHVKQKLHPVVRRRSQLYLWFLFSQAVAKNMPFANLLTVSYTGVLFPLPEEVLGRKKCQVDDVERPSVKVNFDLECSERTLVDPDSDSQTEGSRKGDMEVEEQDESVATLKRSEVDPDETIITSDDDSFVKIPLFGRVSCGEAAQEGELDAHLTEFVTSCKAPPPLVAVPQEWDTLSDIQSLLEGFSQKQGLFDKFVAEVREHGDDND</sequence>
<evidence type="ECO:0008006" key="7">
    <source>
        <dbReference type="Google" id="ProtNLM"/>
    </source>
</evidence>
<keyword evidence="3" id="KW-0072">Autophagy</keyword>
<comment type="caution">
    <text evidence="5">The sequence shown here is derived from an EMBL/GenBank/DDBJ whole genome shotgun (WGS) entry which is preliminary data.</text>
</comment>
<dbReference type="GO" id="GO:0000407">
    <property type="term" value="C:phagophore assembly site"/>
    <property type="evidence" value="ECO:0007669"/>
    <property type="project" value="UniProtKB-SubCell"/>
</dbReference>
<dbReference type="GO" id="GO:0034727">
    <property type="term" value="P:piecemeal microautophagy of the nucleus"/>
    <property type="evidence" value="ECO:0007669"/>
    <property type="project" value="TreeGrafter"/>
</dbReference>
<dbReference type="OrthoDB" id="70161at2759"/>
<dbReference type="Proteomes" id="UP000252519">
    <property type="component" value="Unassembled WGS sequence"/>
</dbReference>
<dbReference type="InterPro" id="IPR040182">
    <property type="entry name" value="ATG13"/>
</dbReference>
<dbReference type="STRING" id="29170.A0A368GFA7"/>
<evidence type="ECO:0000313" key="5">
    <source>
        <dbReference type="EMBL" id="RCN41730.1"/>
    </source>
</evidence>
<evidence type="ECO:0000256" key="2">
    <source>
        <dbReference type="ARBA" id="ARBA00007341"/>
    </source>
</evidence>
<accession>A0A368GFA7</accession>
<protein>
    <recommendedName>
        <fullName evidence="7">Autophagy-related protein 13</fullName>
    </recommendedName>
</protein>
<proteinExistence type="inferred from homology"/>
<dbReference type="AlphaFoldDB" id="A0A368GFA7"/>
<keyword evidence="6" id="KW-1185">Reference proteome</keyword>
<dbReference type="Gene3D" id="3.30.900.10">
    <property type="entry name" value="HORMA domain"/>
    <property type="match status" value="1"/>
</dbReference>
<organism evidence="5 6">
    <name type="scientific">Ancylostoma caninum</name>
    <name type="common">Dog hookworm</name>
    <dbReference type="NCBI Taxonomy" id="29170"/>
    <lineage>
        <taxon>Eukaryota</taxon>
        <taxon>Metazoa</taxon>
        <taxon>Ecdysozoa</taxon>
        <taxon>Nematoda</taxon>
        <taxon>Chromadorea</taxon>
        <taxon>Rhabditida</taxon>
        <taxon>Rhabditina</taxon>
        <taxon>Rhabditomorpha</taxon>
        <taxon>Strongyloidea</taxon>
        <taxon>Ancylostomatidae</taxon>
        <taxon>Ancylostomatinae</taxon>
        <taxon>Ancylostoma</taxon>
    </lineage>
</organism>
<reference evidence="5 6" key="1">
    <citation type="submission" date="2014-10" db="EMBL/GenBank/DDBJ databases">
        <title>Draft genome of the hookworm Ancylostoma caninum.</title>
        <authorList>
            <person name="Mitreva M."/>
        </authorList>
    </citation>
    <scope>NUCLEOTIDE SEQUENCE [LARGE SCALE GENOMIC DNA]</scope>
    <source>
        <strain evidence="5 6">Baltimore</strain>
    </source>
</reference>
<feature type="region of interest" description="Disordered" evidence="4">
    <location>
        <begin position="296"/>
        <end position="323"/>
    </location>
</feature>
<dbReference type="PANTHER" id="PTHR13430">
    <property type="match status" value="1"/>
</dbReference>
<dbReference type="GO" id="GO:1990316">
    <property type="term" value="C:Atg1/ULK1 kinase complex"/>
    <property type="evidence" value="ECO:0007669"/>
    <property type="project" value="TreeGrafter"/>
</dbReference>
<dbReference type="InterPro" id="IPR036570">
    <property type="entry name" value="HORMA_dom_sf"/>
</dbReference>
<comment type="subcellular location">
    <subcellularLocation>
        <location evidence="1">Preautophagosomal structure</location>
    </subcellularLocation>
</comment>